<gene>
    <name evidence="7" type="ORF">F2Q68_00000550</name>
</gene>
<evidence type="ECO:0000256" key="4">
    <source>
        <dbReference type="ARBA" id="ARBA00023136"/>
    </source>
</evidence>
<feature type="transmembrane region" description="Helical" evidence="6">
    <location>
        <begin position="30"/>
        <end position="52"/>
    </location>
</feature>
<dbReference type="AlphaFoldDB" id="A0A8S9JNW6"/>
<keyword evidence="6" id="KW-1133">Transmembrane helix</keyword>
<proteinExistence type="predicted"/>
<evidence type="ECO:0000256" key="2">
    <source>
        <dbReference type="ARBA" id="ARBA00022676"/>
    </source>
</evidence>
<evidence type="ECO:0000256" key="1">
    <source>
        <dbReference type="ARBA" id="ARBA00004606"/>
    </source>
</evidence>
<keyword evidence="5" id="KW-0325">Glycoprotein</keyword>
<evidence type="ECO:0000256" key="3">
    <source>
        <dbReference type="ARBA" id="ARBA00022679"/>
    </source>
</evidence>
<reference evidence="7" key="1">
    <citation type="submission" date="2019-12" db="EMBL/GenBank/DDBJ databases">
        <title>Genome sequencing and annotation of Brassica cretica.</title>
        <authorList>
            <person name="Studholme D.J."/>
            <person name="Sarris P.F."/>
        </authorList>
    </citation>
    <scope>NUCLEOTIDE SEQUENCE</scope>
    <source>
        <strain evidence="7">PFS-001/15</strain>
        <tissue evidence="7">Leaf</tissue>
    </source>
</reference>
<comment type="subcellular location">
    <subcellularLocation>
        <location evidence="1">Membrane</location>
        <topology evidence="1">Single-pass type II membrane protein</topology>
    </subcellularLocation>
</comment>
<protein>
    <submittedName>
        <fullName evidence="7">Uncharacterized protein</fullName>
    </submittedName>
</protein>
<evidence type="ECO:0000313" key="8">
    <source>
        <dbReference type="Proteomes" id="UP000712281"/>
    </source>
</evidence>
<organism evidence="7 8">
    <name type="scientific">Brassica cretica</name>
    <name type="common">Mustard</name>
    <dbReference type="NCBI Taxonomy" id="69181"/>
    <lineage>
        <taxon>Eukaryota</taxon>
        <taxon>Viridiplantae</taxon>
        <taxon>Streptophyta</taxon>
        <taxon>Embryophyta</taxon>
        <taxon>Tracheophyta</taxon>
        <taxon>Spermatophyta</taxon>
        <taxon>Magnoliopsida</taxon>
        <taxon>eudicotyledons</taxon>
        <taxon>Gunneridae</taxon>
        <taxon>Pentapetalae</taxon>
        <taxon>rosids</taxon>
        <taxon>malvids</taxon>
        <taxon>Brassicales</taxon>
        <taxon>Brassicaceae</taxon>
        <taxon>Brassiceae</taxon>
        <taxon>Brassica</taxon>
    </lineage>
</organism>
<dbReference type="InterPro" id="IPR003406">
    <property type="entry name" value="Glyco_trans_14"/>
</dbReference>
<dbReference type="PANTHER" id="PTHR31042:SF77">
    <property type="entry name" value="GLYCOSYLTRANSFERASE"/>
    <property type="match status" value="1"/>
</dbReference>
<dbReference type="Proteomes" id="UP000712281">
    <property type="component" value="Unassembled WGS sequence"/>
</dbReference>
<keyword evidence="6" id="KW-0812">Transmembrane</keyword>
<accession>A0A8S9JNW6</accession>
<keyword evidence="2" id="KW-0328">Glycosyltransferase</keyword>
<evidence type="ECO:0000256" key="5">
    <source>
        <dbReference type="ARBA" id="ARBA00023180"/>
    </source>
</evidence>
<keyword evidence="3" id="KW-0808">Transferase</keyword>
<dbReference type="GO" id="GO:0016020">
    <property type="term" value="C:membrane"/>
    <property type="evidence" value="ECO:0007669"/>
    <property type="project" value="UniProtKB-SubCell"/>
</dbReference>
<dbReference type="InterPro" id="IPR044174">
    <property type="entry name" value="BC10-like"/>
</dbReference>
<keyword evidence="4 6" id="KW-0472">Membrane</keyword>
<dbReference type="Pfam" id="PF02485">
    <property type="entry name" value="Branch"/>
    <property type="match status" value="1"/>
</dbReference>
<evidence type="ECO:0000313" key="7">
    <source>
        <dbReference type="EMBL" id="KAF2583256.1"/>
    </source>
</evidence>
<dbReference type="GO" id="GO:0016757">
    <property type="term" value="F:glycosyltransferase activity"/>
    <property type="evidence" value="ECO:0007669"/>
    <property type="project" value="UniProtKB-KW"/>
</dbReference>
<dbReference type="EMBL" id="QGKW02001660">
    <property type="protein sequence ID" value="KAF2583256.1"/>
    <property type="molecule type" value="Genomic_DNA"/>
</dbReference>
<comment type="caution">
    <text evidence="7">The sequence shown here is derived from an EMBL/GenBank/DDBJ whole genome shotgun (WGS) entry which is preliminary data.</text>
</comment>
<dbReference type="PANTHER" id="PTHR31042">
    <property type="entry name" value="CORE-2/I-BRANCHING BETA-1,6-N-ACETYLGLUCOSAMINYLTRANSFERASE FAMILY PROTEIN-RELATED"/>
    <property type="match status" value="1"/>
</dbReference>
<evidence type="ECO:0000256" key="6">
    <source>
        <dbReference type="SAM" id="Phobius"/>
    </source>
</evidence>
<sequence length="507" mass="58598">MGTNDQKSKKEEEHPMISKPSRLVILQKGYHLLGSLVFITGFSIGLVLCLQLKSLHMSTSKTQQQPLWSTLLFNHTTTVETKQELQLQVLQHNMSDQELFTRVSSLSSSSSSWFGWRHNNDEKMVVKVAFMFLTGRGLPLASLWDKFFEGHAGFYSIYVHTNPSFQDHYPETSVFYSRRIPSQAVYWGTSSMVDAERRLLANALLDESNQRFVLLSDSCIPLYNFTTIYDYLTGTNLSFIGSFDDPRKSGRGRYNPQMHPQINITHWRKGSQWFETTRELALHIISDTAVYWGTSSMVDAERRLLANALLDESNQRFVLLSDSCIPLYNFTTIYDYLTGTNLSFIGSFDDPRKSGRGRYNPQMHPQINITHWRKGSQWFETTRELALHIISDTVYYKIFDQHCKPPCYMDEHYIPTLVHMLHGEMSSNRTLTWVDWSKAGPHPGRFIWPDITDEFLNRIRFTDECAYYGHDGENITTSKCFLFARKFTKETLEPLLRISPAVLGFGP</sequence>
<name>A0A8S9JNW6_BRACR</name>